<evidence type="ECO:0000259" key="1">
    <source>
        <dbReference type="Pfam" id="PF12728"/>
    </source>
</evidence>
<dbReference type="AlphaFoldDB" id="F5J2B5"/>
<feature type="domain" description="Helix-turn-helix" evidence="1">
    <location>
        <begin position="44"/>
        <end position="92"/>
    </location>
</feature>
<dbReference type="InterPro" id="IPR041657">
    <property type="entry name" value="HTH_17"/>
</dbReference>
<gene>
    <name evidence="2" type="ORF">HMPREF9455_03482</name>
</gene>
<dbReference type="InterPro" id="IPR009061">
    <property type="entry name" value="DNA-bd_dom_put_sf"/>
</dbReference>
<dbReference type="RefSeq" id="WP_006801015.1">
    <property type="nucleotide sequence ID" value="NZ_GL891989.1"/>
</dbReference>
<sequence length="100" mass="12177">MEQNFITIQSDAFRAIMMKLEQIESYVINREKEDIKRRKANSRLLTGEDVIKMLRISKQTLWRMRKRGDIAYIRPGNICLYTQEEIERIVNNQIIRYRRK</sequence>
<dbReference type="OrthoDB" id="1100622at2"/>
<dbReference type="PANTHER" id="PTHR34585">
    <property type="match status" value="1"/>
</dbReference>
<dbReference type="PANTHER" id="PTHR34585:SF22">
    <property type="entry name" value="HELIX-TURN-HELIX DOMAIN-CONTAINING PROTEIN"/>
    <property type="match status" value="1"/>
</dbReference>
<reference evidence="2 3" key="1">
    <citation type="submission" date="2011-04" db="EMBL/GenBank/DDBJ databases">
        <title>The Genome Sequence of Dysgonomonas gadei ATCC BAA-286.</title>
        <authorList>
            <consortium name="The Broad Institute Genome Sequencing Platform"/>
            <person name="Earl A."/>
            <person name="Ward D."/>
            <person name="Feldgarden M."/>
            <person name="Gevers D."/>
            <person name="Pudlo N."/>
            <person name="Martens E."/>
            <person name="Allen-Vercoe E."/>
            <person name="Young S.K."/>
            <person name="Zeng Q."/>
            <person name="Gargeya S."/>
            <person name="Fitzgerald M."/>
            <person name="Haas B."/>
            <person name="Abouelleil A."/>
            <person name="Alvarado L."/>
            <person name="Arachchi H.M."/>
            <person name="Berlin A."/>
            <person name="Brown A."/>
            <person name="Chapman S.B."/>
            <person name="Chen Z."/>
            <person name="Dunbar C."/>
            <person name="Freedman E."/>
            <person name="Gearin G."/>
            <person name="Gellesch M."/>
            <person name="Goldberg J."/>
            <person name="Griggs A."/>
            <person name="Gujja S."/>
            <person name="Heiman D."/>
            <person name="Howarth C."/>
            <person name="Larson L."/>
            <person name="Lui A."/>
            <person name="MacDonald P.J.P."/>
            <person name="Mehta T."/>
            <person name="Montmayeur A."/>
            <person name="Murphy C."/>
            <person name="Neiman D."/>
            <person name="Pearson M."/>
            <person name="Priest M."/>
            <person name="Roberts A."/>
            <person name="Saif S."/>
            <person name="Shea T."/>
            <person name="Shenoy N."/>
            <person name="Sisk P."/>
            <person name="Stolte C."/>
            <person name="Sykes S."/>
            <person name="Yandava C."/>
            <person name="Wortman J."/>
            <person name="Nusbaum C."/>
            <person name="Birren B."/>
        </authorList>
    </citation>
    <scope>NUCLEOTIDE SEQUENCE [LARGE SCALE GENOMIC DNA]</scope>
    <source>
        <strain evidence="2 3">ATCC BAA-286</strain>
    </source>
</reference>
<comment type="caution">
    <text evidence="2">The sequence shown here is derived from an EMBL/GenBank/DDBJ whole genome shotgun (WGS) entry which is preliminary data.</text>
</comment>
<evidence type="ECO:0000313" key="3">
    <source>
        <dbReference type="Proteomes" id="UP000004913"/>
    </source>
</evidence>
<dbReference type="SUPFAM" id="SSF46955">
    <property type="entry name" value="Putative DNA-binding domain"/>
    <property type="match status" value="1"/>
</dbReference>
<keyword evidence="3" id="KW-1185">Reference proteome</keyword>
<dbReference type="HOGENOM" id="CLU_133781_1_2_10"/>
<dbReference type="Pfam" id="PF12728">
    <property type="entry name" value="HTH_17"/>
    <property type="match status" value="1"/>
</dbReference>
<dbReference type="Proteomes" id="UP000004913">
    <property type="component" value="Unassembled WGS sequence"/>
</dbReference>
<proteinExistence type="predicted"/>
<accession>F5J2B5</accession>
<organism evidence="2 3">
    <name type="scientific">Dysgonomonas gadei ATCC BAA-286</name>
    <dbReference type="NCBI Taxonomy" id="742766"/>
    <lineage>
        <taxon>Bacteria</taxon>
        <taxon>Pseudomonadati</taxon>
        <taxon>Bacteroidota</taxon>
        <taxon>Bacteroidia</taxon>
        <taxon>Bacteroidales</taxon>
        <taxon>Dysgonomonadaceae</taxon>
        <taxon>Dysgonomonas</taxon>
    </lineage>
</organism>
<dbReference type="EMBL" id="ADLV01000040">
    <property type="protein sequence ID" value="EGK00150.1"/>
    <property type="molecule type" value="Genomic_DNA"/>
</dbReference>
<dbReference type="STRING" id="742766.HMPREF9455_03482"/>
<protein>
    <recommendedName>
        <fullName evidence="1">Helix-turn-helix domain-containing protein</fullName>
    </recommendedName>
</protein>
<evidence type="ECO:0000313" key="2">
    <source>
        <dbReference type="EMBL" id="EGK00150.1"/>
    </source>
</evidence>
<name>F5J2B5_9BACT</name>